<dbReference type="InterPro" id="IPR036291">
    <property type="entry name" value="NAD(P)-bd_dom_sf"/>
</dbReference>
<dbReference type="Pfam" id="PF01408">
    <property type="entry name" value="GFO_IDH_MocA"/>
    <property type="match status" value="1"/>
</dbReference>
<proteinExistence type="predicted"/>
<dbReference type="SUPFAM" id="SSF55347">
    <property type="entry name" value="Glyceraldehyde-3-phosphate dehydrogenase-like, C-terminal domain"/>
    <property type="match status" value="1"/>
</dbReference>
<dbReference type="InterPro" id="IPR050463">
    <property type="entry name" value="Gfo/Idh/MocA_oxidrdct_glycsds"/>
</dbReference>
<dbReference type="PANTHER" id="PTHR43818">
    <property type="entry name" value="BCDNA.GH03377"/>
    <property type="match status" value="1"/>
</dbReference>
<evidence type="ECO:0000259" key="3">
    <source>
        <dbReference type="Pfam" id="PF22725"/>
    </source>
</evidence>
<dbReference type="GO" id="GO:0016491">
    <property type="term" value="F:oxidoreductase activity"/>
    <property type="evidence" value="ECO:0007669"/>
    <property type="project" value="UniProtKB-KW"/>
</dbReference>
<evidence type="ECO:0000313" key="5">
    <source>
        <dbReference type="Proteomes" id="UP000298225"/>
    </source>
</evidence>
<dbReference type="Proteomes" id="UP000298225">
    <property type="component" value="Unassembled WGS sequence"/>
</dbReference>
<sequence length="391" mass="41886">MLCCSLGTSLMNSPPISESAVIREGSLFLCPSRELSGDLMARKRALRLGVVGLGFGVDVHVPAFGLLSDVEVVALLGRNADKAASVERHLRIPVLTDAQRFFAFGLDAVSVAVPPGQVEAIVEHCHAHRLPVLCEKPLGANMPVAQRMAQRYSNLTTALGFEFAELTTFLALHGLIAARKLGDLRHIQVTWLTESWVHRSGAWSWKTDADRGGGVLNLFGTHVLYLMEWLAGPVVALSARLDSRVTDQLKPNAGARAAEDLVHATFDHASGAVTSITIGNANPGLTAHQWTVVGSTGTAVIDNSTRDYMGGFRLVATSACGEQLLDVSEPVINGDGRLPPFKRLAERFVAAVRAGTTCHPGFGEGARVQLLVDTIRQAALEGRTIEVRRPV</sequence>
<name>A0A4Y9KTZ5_9BRAD</name>
<dbReference type="SUPFAM" id="SSF51735">
    <property type="entry name" value="NAD(P)-binding Rossmann-fold domains"/>
    <property type="match status" value="1"/>
</dbReference>
<dbReference type="AlphaFoldDB" id="A0A4Y9KTZ5"/>
<comment type="caution">
    <text evidence="4">The sequence shown here is derived from an EMBL/GenBank/DDBJ whole genome shotgun (WGS) entry which is preliminary data.</text>
</comment>
<reference evidence="4 5" key="1">
    <citation type="submission" date="2019-03" db="EMBL/GenBank/DDBJ databases">
        <title>Bradyrhizobium strains diversity isolated from Chamaecrista fasciculata.</title>
        <authorList>
            <person name="Urquiaga M.C.O."/>
            <person name="Hungria M."/>
            <person name="Delamuta J.R.M."/>
        </authorList>
    </citation>
    <scope>NUCLEOTIDE SEQUENCE [LARGE SCALE GENOMIC DNA]</scope>
    <source>
        <strain evidence="4 5">CNPSo 3424</strain>
    </source>
</reference>
<evidence type="ECO:0000256" key="1">
    <source>
        <dbReference type="ARBA" id="ARBA00023002"/>
    </source>
</evidence>
<dbReference type="OrthoDB" id="9781031at2"/>
<dbReference type="Pfam" id="PF22725">
    <property type="entry name" value="GFO_IDH_MocA_C3"/>
    <property type="match status" value="1"/>
</dbReference>
<dbReference type="Gene3D" id="3.40.50.720">
    <property type="entry name" value="NAD(P)-binding Rossmann-like Domain"/>
    <property type="match status" value="1"/>
</dbReference>
<evidence type="ECO:0000313" key="4">
    <source>
        <dbReference type="EMBL" id="TFV34851.1"/>
    </source>
</evidence>
<dbReference type="GO" id="GO:0000166">
    <property type="term" value="F:nucleotide binding"/>
    <property type="evidence" value="ECO:0007669"/>
    <property type="project" value="InterPro"/>
</dbReference>
<evidence type="ECO:0000259" key="2">
    <source>
        <dbReference type="Pfam" id="PF01408"/>
    </source>
</evidence>
<dbReference type="InterPro" id="IPR055170">
    <property type="entry name" value="GFO_IDH_MocA-like_dom"/>
</dbReference>
<accession>A0A4Y9KTZ5</accession>
<feature type="domain" description="GFO/IDH/MocA-like oxidoreductase" evidence="3">
    <location>
        <begin position="169"/>
        <end position="299"/>
    </location>
</feature>
<dbReference type="PANTHER" id="PTHR43818:SF11">
    <property type="entry name" value="BCDNA.GH03377"/>
    <property type="match status" value="1"/>
</dbReference>
<gene>
    <name evidence="4" type="ORF">E4K66_29985</name>
</gene>
<organism evidence="4 5">
    <name type="scientific">Bradyrhizobium frederickii</name>
    <dbReference type="NCBI Taxonomy" id="2560054"/>
    <lineage>
        <taxon>Bacteria</taxon>
        <taxon>Pseudomonadati</taxon>
        <taxon>Pseudomonadota</taxon>
        <taxon>Alphaproteobacteria</taxon>
        <taxon>Hyphomicrobiales</taxon>
        <taxon>Nitrobacteraceae</taxon>
        <taxon>Bradyrhizobium</taxon>
    </lineage>
</organism>
<dbReference type="InterPro" id="IPR000683">
    <property type="entry name" value="Gfo/Idh/MocA-like_OxRdtase_N"/>
</dbReference>
<dbReference type="Gene3D" id="3.30.360.10">
    <property type="entry name" value="Dihydrodipicolinate Reductase, domain 2"/>
    <property type="match status" value="1"/>
</dbReference>
<keyword evidence="5" id="KW-1185">Reference proteome</keyword>
<protein>
    <submittedName>
        <fullName evidence="4">Gfo/Idh/MocA family oxidoreductase</fullName>
    </submittedName>
</protein>
<dbReference type="EMBL" id="SPQU01000018">
    <property type="protein sequence ID" value="TFV34851.1"/>
    <property type="molecule type" value="Genomic_DNA"/>
</dbReference>
<keyword evidence="1" id="KW-0560">Oxidoreductase</keyword>
<feature type="domain" description="Gfo/Idh/MocA-like oxidoreductase N-terminal" evidence="2">
    <location>
        <begin position="47"/>
        <end position="151"/>
    </location>
</feature>